<organism evidence="2 3">
    <name type="scientific">Levilactobacillus bambusae</name>
    <dbReference type="NCBI Taxonomy" id="2024736"/>
    <lineage>
        <taxon>Bacteria</taxon>
        <taxon>Bacillati</taxon>
        <taxon>Bacillota</taxon>
        <taxon>Bacilli</taxon>
        <taxon>Lactobacillales</taxon>
        <taxon>Lactobacillaceae</taxon>
        <taxon>Levilactobacillus</taxon>
    </lineage>
</organism>
<accession>A0A2V1N023</accession>
<dbReference type="OrthoDB" id="9790815at2"/>
<dbReference type="GO" id="GO:0017057">
    <property type="term" value="F:6-phosphogluconolactonase activity"/>
    <property type="evidence" value="ECO:0007669"/>
    <property type="project" value="TreeGrafter"/>
</dbReference>
<comment type="caution">
    <text evidence="2">The sequence shown here is derived from an EMBL/GenBank/DDBJ whole genome shotgun (WGS) entry which is preliminary data.</text>
</comment>
<dbReference type="InterPro" id="IPR019405">
    <property type="entry name" value="Lactonase_7-beta_prop"/>
</dbReference>
<comment type="similarity">
    <text evidence="1">Belongs to the cycloisomerase 2 family.</text>
</comment>
<dbReference type="InterPro" id="IPR050282">
    <property type="entry name" value="Cycloisomerase_2"/>
</dbReference>
<proteinExistence type="inferred from homology"/>
<evidence type="ECO:0000313" key="2">
    <source>
        <dbReference type="EMBL" id="PWG00098.1"/>
    </source>
</evidence>
<reference evidence="2 3" key="1">
    <citation type="journal article" date="2018" name="Int. J. Syst. Evol. Microbiol.">
        <title>Lactobacillus bambusae sp. nov., isolated from a traditional fermented Ma-bamboo shoots of Taiwan.</title>
        <authorList>
            <person name="Wang L.-T."/>
        </authorList>
    </citation>
    <scope>NUCLEOTIDE SEQUENCE [LARGE SCALE GENOMIC DNA]</scope>
    <source>
        <strain evidence="2 3">BS-W1</strain>
    </source>
</reference>
<dbReference type="InterPro" id="IPR011048">
    <property type="entry name" value="Haem_d1_sf"/>
</dbReference>
<dbReference type="InterPro" id="IPR015943">
    <property type="entry name" value="WD40/YVTN_repeat-like_dom_sf"/>
</dbReference>
<sequence length="350" mass="38693">MLEKFYIGTYTHKTSQGVYSVELNPEAGRLQNTQFVAAAGSPTYLAQSKDNILYAVDKETTDHETTGGLLVYDLNRTPAVKVQSTLDKGSSPAYVGVDNDRDLVFTANYHTGAVSVYQIAADGTLQLAHRVFDEGEVGPKPEQQDGPHPHYADLTPERRLVVCDLGLDLVYIYDVLNEGQLTEVSRLQMPAGFGPRHISFDPVKNVAYLVGELSSNVATLNYDQVAGVLSIRQITHTIPSDWPTHNGAAAIRLTRDGEFLYVSNRGHNSIAVFKTHRHGELELVQLISTEGDFPRDFNFNGDQTYLIAANQNTDNLTLYKRDPETGKLTMLQKDYEVPEGVSVLRSDADD</sequence>
<dbReference type="Gene3D" id="2.130.10.10">
    <property type="entry name" value="YVTN repeat-like/Quinoprotein amine dehydrogenase"/>
    <property type="match status" value="1"/>
</dbReference>
<dbReference type="EMBL" id="QCXQ01000002">
    <property type="protein sequence ID" value="PWG00098.1"/>
    <property type="molecule type" value="Genomic_DNA"/>
</dbReference>
<keyword evidence="3" id="KW-1185">Reference proteome</keyword>
<dbReference type="Pfam" id="PF10282">
    <property type="entry name" value="Lactonase"/>
    <property type="match status" value="1"/>
</dbReference>
<evidence type="ECO:0000256" key="1">
    <source>
        <dbReference type="ARBA" id="ARBA00005564"/>
    </source>
</evidence>
<dbReference type="PANTHER" id="PTHR30344:SF1">
    <property type="entry name" value="6-PHOSPHOGLUCONOLACTONASE"/>
    <property type="match status" value="1"/>
</dbReference>
<gene>
    <name evidence="2" type="ORF">DCM90_03955</name>
</gene>
<protein>
    <submittedName>
        <fullName evidence="2">6-phosphogluconolactonase</fullName>
    </submittedName>
</protein>
<dbReference type="GO" id="GO:0005829">
    <property type="term" value="C:cytosol"/>
    <property type="evidence" value="ECO:0007669"/>
    <property type="project" value="TreeGrafter"/>
</dbReference>
<dbReference type="SUPFAM" id="SSF51004">
    <property type="entry name" value="C-terminal (heme d1) domain of cytochrome cd1-nitrite reductase"/>
    <property type="match status" value="1"/>
</dbReference>
<dbReference type="AlphaFoldDB" id="A0A2V1N023"/>
<dbReference type="RefSeq" id="WP_109250045.1">
    <property type="nucleotide sequence ID" value="NZ_QCXQ01000002.1"/>
</dbReference>
<dbReference type="Proteomes" id="UP000245080">
    <property type="component" value="Unassembled WGS sequence"/>
</dbReference>
<dbReference type="PANTHER" id="PTHR30344">
    <property type="entry name" value="6-PHOSPHOGLUCONOLACTONASE-RELATED"/>
    <property type="match status" value="1"/>
</dbReference>
<evidence type="ECO:0000313" key="3">
    <source>
        <dbReference type="Proteomes" id="UP000245080"/>
    </source>
</evidence>
<name>A0A2V1N023_9LACO</name>